<comment type="caution">
    <text evidence="1">The sequence shown here is derived from an EMBL/GenBank/DDBJ whole genome shotgun (WGS) entry which is preliminary data.</text>
</comment>
<reference evidence="1 2" key="1">
    <citation type="submission" date="2020-02" db="EMBL/GenBank/DDBJ databases">
        <title>Rhodobacter translucens sp. nov., a novel bacterium isolated from activated sludge.</title>
        <authorList>
            <person name="Liu J."/>
        </authorList>
    </citation>
    <scope>NUCLEOTIDE SEQUENCE [LARGE SCALE GENOMIC DNA]</scope>
    <source>
        <strain evidence="1 2">HX-7-19</strain>
    </source>
</reference>
<evidence type="ECO:0000313" key="2">
    <source>
        <dbReference type="Proteomes" id="UP000474758"/>
    </source>
</evidence>
<accession>A0A6M1TVH1</accession>
<name>A0A6M1TVH1_9RHOB</name>
<keyword evidence="2" id="KW-1185">Reference proteome</keyword>
<gene>
    <name evidence="1" type="ORF">G5V65_14625</name>
</gene>
<sequence length="147" mass="15187">MIRAFALLSLGLLAACGSSRDMQLYPVAGPLAAQVPPPVVVAKATNARDNSGELSFRLPKGPRCNGTWTSVAPTVVTKERGIDLSIRNLGGRLGRDRSTVAGVNSGEIYAVCRDGTIVQGTFVTGSGTTSGTGTATDTLGNSYKVLF</sequence>
<dbReference type="PROSITE" id="PS51257">
    <property type="entry name" value="PROKAR_LIPOPROTEIN"/>
    <property type="match status" value="1"/>
</dbReference>
<dbReference type="EMBL" id="JAALFE010000014">
    <property type="protein sequence ID" value="NGQ92130.1"/>
    <property type="molecule type" value="Genomic_DNA"/>
</dbReference>
<organism evidence="1 2">
    <name type="scientific">Paragemmobacter kunshanensis</name>
    <dbReference type="NCBI Taxonomy" id="2583234"/>
    <lineage>
        <taxon>Bacteria</taxon>
        <taxon>Pseudomonadati</taxon>
        <taxon>Pseudomonadota</taxon>
        <taxon>Alphaproteobacteria</taxon>
        <taxon>Rhodobacterales</taxon>
        <taxon>Paracoccaceae</taxon>
        <taxon>Paragemmobacter</taxon>
    </lineage>
</organism>
<evidence type="ECO:0008006" key="3">
    <source>
        <dbReference type="Google" id="ProtNLM"/>
    </source>
</evidence>
<dbReference type="Proteomes" id="UP000474758">
    <property type="component" value="Unassembled WGS sequence"/>
</dbReference>
<protein>
    <recommendedName>
        <fullName evidence="3">Lipoprotein</fullName>
    </recommendedName>
</protein>
<evidence type="ECO:0000313" key="1">
    <source>
        <dbReference type="EMBL" id="NGQ92130.1"/>
    </source>
</evidence>
<proteinExistence type="predicted"/>
<dbReference type="RefSeq" id="WP_165051439.1">
    <property type="nucleotide sequence ID" value="NZ_JAALFE010000014.1"/>
</dbReference>
<dbReference type="AlphaFoldDB" id="A0A6M1TVH1"/>